<dbReference type="RefSeq" id="WP_143936802.1">
    <property type="nucleotide sequence ID" value="NZ_VKKG01000001.1"/>
</dbReference>
<keyword evidence="2" id="KW-1185">Reference proteome</keyword>
<proteinExistence type="predicted"/>
<evidence type="ECO:0000313" key="1">
    <source>
        <dbReference type="EMBL" id="TRY19715.1"/>
    </source>
</evidence>
<dbReference type="EMBL" id="VKKG01000001">
    <property type="protein sequence ID" value="TRY19715.1"/>
    <property type="molecule type" value="Genomic_DNA"/>
</dbReference>
<protein>
    <submittedName>
        <fullName evidence="1">Uncharacterized protein</fullName>
    </submittedName>
</protein>
<gene>
    <name evidence="1" type="ORF">FOJ82_02180</name>
</gene>
<dbReference type="OrthoDB" id="3304442at2"/>
<sequence length="66" mass="7152">MQATVPQATEELVTLVETDADGAEEVFEKTIQIGNNAAGTYVVGNYNVHVNTKGNDQVRDLYVVNP</sequence>
<dbReference type="Proteomes" id="UP000317638">
    <property type="component" value="Unassembled WGS sequence"/>
</dbReference>
<evidence type="ECO:0000313" key="2">
    <source>
        <dbReference type="Proteomes" id="UP000317638"/>
    </source>
</evidence>
<dbReference type="AlphaFoldDB" id="A0A553K4S4"/>
<comment type="caution">
    <text evidence="1">The sequence shown here is derived from an EMBL/GenBank/DDBJ whole genome shotgun (WGS) entry which is preliminary data.</text>
</comment>
<name>A0A553K4S4_9ACTN</name>
<organism evidence="1 2">
    <name type="scientific">Tessaracoccus rhinocerotis</name>
    <dbReference type="NCBI Taxonomy" id="1689449"/>
    <lineage>
        <taxon>Bacteria</taxon>
        <taxon>Bacillati</taxon>
        <taxon>Actinomycetota</taxon>
        <taxon>Actinomycetes</taxon>
        <taxon>Propionibacteriales</taxon>
        <taxon>Propionibacteriaceae</taxon>
        <taxon>Tessaracoccus</taxon>
    </lineage>
</organism>
<accession>A0A553K4S4</accession>
<reference evidence="1 2" key="1">
    <citation type="submission" date="2019-07" db="EMBL/GenBank/DDBJ databases">
        <authorList>
            <person name="Zhou L.-Y."/>
        </authorList>
    </citation>
    <scope>NUCLEOTIDE SEQUENCE [LARGE SCALE GENOMIC DNA]</scope>
    <source>
        <strain evidence="1 2">YIM 101269</strain>
    </source>
</reference>